<dbReference type="EMBL" id="JBHUNA010000001">
    <property type="protein sequence ID" value="MFD2759465.1"/>
    <property type="molecule type" value="Genomic_DNA"/>
</dbReference>
<comment type="subcellular location">
    <subcellularLocation>
        <location evidence="1 12">Cytoplasm</location>
    </subcellularLocation>
</comment>
<dbReference type="NCBIfam" id="TIGR00046">
    <property type="entry name" value="RsmE family RNA methyltransferase"/>
    <property type="match status" value="1"/>
</dbReference>
<dbReference type="EC" id="2.1.1.193" evidence="3 12"/>
<evidence type="ECO:0000313" key="17">
    <source>
        <dbReference type="Proteomes" id="UP001597502"/>
    </source>
</evidence>
<evidence type="ECO:0000259" key="15">
    <source>
        <dbReference type="Pfam" id="PF20260"/>
    </source>
</evidence>
<dbReference type="SUPFAM" id="SSF88697">
    <property type="entry name" value="PUA domain-like"/>
    <property type="match status" value="1"/>
</dbReference>
<sequence>MITKVVPELQRYFVPSENWIDEQVYVTGDDAHHVTRVMRLKTGNEIICNHPDGQAAICTITSMNADEVRAEIKEWMDTSNESPVSVTIVQALAKGDKFELVLQKGTELGASAFIPLKAERSVVVWDDKKAEKKMARYSKILKEASEQCHRNKIPQLHPAMAIKELMEQSQSFERKLFAYEEEAKTDAFQTFAQSVARFKPGDHVLIVIGPEGGFSENEANVMKQEGFAPVRLGPRILRTETAAMYALASISYHFEEMGCE</sequence>
<accession>A0ABW5V183</accession>
<keyword evidence="8 12" id="KW-0808">Transferase</keyword>
<dbReference type="Proteomes" id="UP001597502">
    <property type="component" value="Unassembled WGS sequence"/>
</dbReference>
<dbReference type="InterPro" id="IPR006700">
    <property type="entry name" value="RsmE"/>
</dbReference>
<proteinExistence type="inferred from homology"/>
<evidence type="ECO:0000256" key="13">
    <source>
        <dbReference type="SAM" id="Coils"/>
    </source>
</evidence>
<dbReference type="InterPro" id="IPR029028">
    <property type="entry name" value="Alpha/beta_knot_MTases"/>
</dbReference>
<dbReference type="PIRSF" id="PIRSF015601">
    <property type="entry name" value="MTase_slr0722"/>
    <property type="match status" value="1"/>
</dbReference>
<dbReference type="InterPro" id="IPR046887">
    <property type="entry name" value="RsmE_PUA-like"/>
</dbReference>
<comment type="similarity">
    <text evidence="2 12">Belongs to the RNA methyltransferase RsmE family.</text>
</comment>
<dbReference type="Pfam" id="PF04452">
    <property type="entry name" value="Methyltrans_RNA"/>
    <property type="match status" value="1"/>
</dbReference>
<evidence type="ECO:0000256" key="11">
    <source>
        <dbReference type="ARBA" id="ARBA00047944"/>
    </source>
</evidence>
<dbReference type="CDD" id="cd18084">
    <property type="entry name" value="RsmE-like"/>
    <property type="match status" value="1"/>
</dbReference>
<organism evidence="16 17">
    <name type="scientific">Lentibacillus juripiscarius</name>
    <dbReference type="NCBI Taxonomy" id="257446"/>
    <lineage>
        <taxon>Bacteria</taxon>
        <taxon>Bacillati</taxon>
        <taxon>Bacillota</taxon>
        <taxon>Bacilli</taxon>
        <taxon>Bacillales</taxon>
        <taxon>Bacillaceae</taxon>
        <taxon>Lentibacillus</taxon>
    </lineage>
</organism>
<evidence type="ECO:0000256" key="7">
    <source>
        <dbReference type="ARBA" id="ARBA00022603"/>
    </source>
</evidence>
<dbReference type="InterPro" id="IPR015947">
    <property type="entry name" value="PUA-like_sf"/>
</dbReference>
<dbReference type="PANTHER" id="PTHR30027:SF3">
    <property type="entry name" value="16S RRNA (URACIL(1498)-N(3))-METHYLTRANSFERASE"/>
    <property type="match status" value="1"/>
</dbReference>
<dbReference type="GO" id="GO:0008168">
    <property type="term" value="F:methyltransferase activity"/>
    <property type="evidence" value="ECO:0007669"/>
    <property type="project" value="UniProtKB-KW"/>
</dbReference>
<evidence type="ECO:0000259" key="14">
    <source>
        <dbReference type="Pfam" id="PF04452"/>
    </source>
</evidence>
<feature type="coiled-coil region" evidence="13">
    <location>
        <begin position="127"/>
        <end position="182"/>
    </location>
</feature>
<keyword evidence="9 12" id="KW-0949">S-adenosyl-L-methionine</keyword>
<feature type="domain" description="Ribosomal RNA small subunit methyltransferase E PUA-like" evidence="15">
    <location>
        <begin position="26"/>
        <end position="72"/>
    </location>
</feature>
<keyword evidence="7 12" id="KW-0489">Methyltransferase</keyword>
<name>A0ABW5V183_9BACI</name>
<evidence type="ECO:0000313" key="16">
    <source>
        <dbReference type="EMBL" id="MFD2759465.1"/>
    </source>
</evidence>
<evidence type="ECO:0000256" key="10">
    <source>
        <dbReference type="ARBA" id="ARBA00025699"/>
    </source>
</evidence>
<dbReference type="Gene3D" id="3.40.1280.10">
    <property type="match status" value="1"/>
</dbReference>
<dbReference type="GO" id="GO:0032259">
    <property type="term" value="P:methylation"/>
    <property type="evidence" value="ECO:0007669"/>
    <property type="project" value="UniProtKB-KW"/>
</dbReference>
<keyword evidence="6 12" id="KW-0698">rRNA processing</keyword>
<dbReference type="PANTHER" id="PTHR30027">
    <property type="entry name" value="RIBOSOMAL RNA SMALL SUBUNIT METHYLTRANSFERASE E"/>
    <property type="match status" value="1"/>
</dbReference>
<comment type="function">
    <text evidence="10 12">Specifically methylates the N3 position of the uracil ring of uridine 1498 (m3U1498) in 16S rRNA. Acts on the fully assembled 30S ribosomal subunit.</text>
</comment>
<dbReference type="InterPro" id="IPR046886">
    <property type="entry name" value="RsmE_MTase_dom"/>
</dbReference>
<reference evidence="17" key="1">
    <citation type="journal article" date="2019" name="Int. J. Syst. Evol. Microbiol.">
        <title>The Global Catalogue of Microorganisms (GCM) 10K type strain sequencing project: providing services to taxonomists for standard genome sequencing and annotation.</title>
        <authorList>
            <consortium name="The Broad Institute Genomics Platform"/>
            <consortium name="The Broad Institute Genome Sequencing Center for Infectious Disease"/>
            <person name="Wu L."/>
            <person name="Ma J."/>
        </authorList>
    </citation>
    <scope>NUCLEOTIDE SEQUENCE [LARGE SCALE GENOMIC DNA]</scope>
    <source>
        <strain evidence="17">TISTR 1535</strain>
    </source>
</reference>
<evidence type="ECO:0000256" key="1">
    <source>
        <dbReference type="ARBA" id="ARBA00004496"/>
    </source>
</evidence>
<evidence type="ECO:0000256" key="3">
    <source>
        <dbReference type="ARBA" id="ARBA00012328"/>
    </source>
</evidence>
<dbReference type="NCBIfam" id="NF008691">
    <property type="entry name" value="PRK11713.1-4"/>
    <property type="match status" value="1"/>
</dbReference>
<dbReference type="SUPFAM" id="SSF75217">
    <property type="entry name" value="alpha/beta knot"/>
    <property type="match status" value="1"/>
</dbReference>
<gene>
    <name evidence="16" type="ORF">ACFSUO_00490</name>
</gene>
<evidence type="ECO:0000256" key="2">
    <source>
        <dbReference type="ARBA" id="ARBA00005528"/>
    </source>
</evidence>
<evidence type="ECO:0000256" key="5">
    <source>
        <dbReference type="ARBA" id="ARBA00022490"/>
    </source>
</evidence>
<dbReference type="RefSeq" id="WP_382389965.1">
    <property type="nucleotide sequence ID" value="NZ_JBHUNA010000001.1"/>
</dbReference>
<evidence type="ECO:0000256" key="9">
    <source>
        <dbReference type="ARBA" id="ARBA00022691"/>
    </source>
</evidence>
<comment type="catalytic activity">
    <reaction evidence="11 12">
        <text>uridine(1498) in 16S rRNA + S-adenosyl-L-methionine = N(3)-methyluridine(1498) in 16S rRNA + S-adenosyl-L-homocysteine + H(+)</text>
        <dbReference type="Rhea" id="RHEA:42920"/>
        <dbReference type="Rhea" id="RHEA-COMP:10283"/>
        <dbReference type="Rhea" id="RHEA-COMP:10284"/>
        <dbReference type="ChEBI" id="CHEBI:15378"/>
        <dbReference type="ChEBI" id="CHEBI:57856"/>
        <dbReference type="ChEBI" id="CHEBI:59789"/>
        <dbReference type="ChEBI" id="CHEBI:65315"/>
        <dbReference type="ChEBI" id="CHEBI:74502"/>
        <dbReference type="EC" id="2.1.1.193"/>
    </reaction>
</comment>
<evidence type="ECO:0000256" key="6">
    <source>
        <dbReference type="ARBA" id="ARBA00022552"/>
    </source>
</evidence>
<comment type="caution">
    <text evidence="16">The sequence shown here is derived from an EMBL/GenBank/DDBJ whole genome shotgun (WGS) entry which is preliminary data.</text>
</comment>
<keyword evidence="17" id="KW-1185">Reference proteome</keyword>
<evidence type="ECO:0000256" key="12">
    <source>
        <dbReference type="PIRNR" id="PIRNR015601"/>
    </source>
</evidence>
<dbReference type="Gene3D" id="2.40.240.20">
    <property type="entry name" value="Hypothetical PUA domain-like, domain 1"/>
    <property type="match status" value="1"/>
</dbReference>
<feature type="domain" description="Ribosomal RNA small subunit methyltransferase E methyltransferase" evidence="14">
    <location>
        <begin position="80"/>
        <end position="250"/>
    </location>
</feature>
<evidence type="ECO:0000256" key="8">
    <source>
        <dbReference type="ARBA" id="ARBA00022679"/>
    </source>
</evidence>
<dbReference type="InterPro" id="IPR029026">
    <property type="entry name" value="tRNA_m1G_MTases_N"/>
</dbReference>
<dbReference type="Pfam" id="PF20260">
    <property type="entry name" value="PUA_4"/>
    <property type="match status" value="1"/>
</dbReference>
<protein>
    <recommendedName>
        <fullName evidence="4 12">Ribosomal RNA small subunit methyltransferase E</fullName>
        <ecNumber evidence="3 12">2.1.1.193</ecNumber>
    </recommendedName>
</protein>
<keyword evidence="13" id="KW-0175">Coiled coil</keyword>
<evidence type="ECO:0000256" key="4">
    <source>
        <dbReference type="ARBA" id="ARBA00013673"/>
    </source>
</evidence>
<dbReference type="NCBIfam" id="NF008692">
    <property type="entry name" value="PRK11713.1-5"/>
    <property type="match status" value="1"/>
</dbReference>
<keyword evidence="5 12" id="KW-0963">Cytoplasm</keyword>